<evidence type="ECO:0000256" key="1">
    <source>
        <dbReference type="ARBA" id="ARBA00004123"/>
    </source>
</evidence>
<dbReference type="GO" id="GO:0006325">
    <property type="term" value="P:chromatin organization"/>
    <property type="evidence" value="ECO:0007669"/>
    <property type="project" value="UniProtKB-KW"/>
</dbReference>
<dbReference type="OrthoDB" id="427795at2759"/>
<dbReference type="InterPro" id="IPR036322">
    <property type="entry name" value="WD40_repeat_dom_sf"/>
</dbReference>
<dbReference type="InterPro" id="IPR020472">
    <property type="entry name" value="WD40_PAC1"/>
</dbReference>
<dbReference type="InterPro" id="IPR059104">
    <property type="entry name" value="Beta-prop_EIPR1-like"/>
</dbReference>
<comment type="subcellular location">
    <subcellularLocation>
        <location evidence="1">Nucleus</location>
    </subcellularLocation>
</comment>
<feature type="repeat" description="WD" evidence="6">
    <location>
        <begin position="313"/>
        <end position="355"/>
    </location>
</feature>
<proteinExistence type="predicted"/>
<dbReference type="PRINTS" id="PR00320">
    <property type="entry name" value="GPROTEINBRPT"/>
</dbReference>
<protein>
    <submittedName>
        <fullName evidence="9">Putative chromatin assembly factor 1 subunit C</fullName>
    </submittedName>
</protein>
<evidence type="ECO:0000256" key="2">
    <source>
        <dbReference type="ARBA" id="ARBA00022574"/>
    </source>
</evidence>
<dbReference type="PROSITE" id="PS00678">
    <property type="entry name" value="WD_REPEATS_1"/>
    <property type="match status" value="2"/>
</dbReference>
<dbReference type="Pfam" id="PF23609">
    <property type="entry name" value="Beta-prop_EIPR1"/>
    <property type="match status" value="1"/>
</dbReference>
<evidence type="ECO:0000256" key="6">
    <source>
        <dbReference type="PROSITE-ProRule" id="PRU00221"/>
    </source>
</evidence>
<feature type="repeat" description="WD" evidence="6">
    <location>
        <begin position="223"/>
        <end position="258"/>
    </location>
</feature>
<gene>
    <name evidence="9" type="ORF">FA10DRAFT_268548</name>
</gene>
<dbReference type="EMBL" id="KZ819638">
    <property type="protein sequence ID" value="PWN88353.1"/>
    <property type="molecule type" value="Genomic_DNA"/>
</dbReference>
<name>A0A316YJU4_9BASI</name>
<dbReference type="InterPro" id="IPR015943">
    <property type="entry name" value="WD40/YVTN_repeat-like_dom_sf"/>
</dbReference>
<evidence type="ECO:0000256" key="3">
    <source>
        <dbReference type="ARBA" id="ARBA00022737"/>
    </source>
</evidence>
<dbReference type="RefSeq" id="XP_025375551.1">
    <property type="nucleotide sequence ID" value="XM_025522378.1"/>
</dbReference>
<dbReference type="STRING" id="215250.A0A316YJU4"/>
<dbReference type="SMART" id="SM00320">
    <property type="entry name" value="WD40"/>
    <property type="match status" value="6"/>
</dbReference>
<dbReference type="FunCoup" id="A0A316YJU4">
    <property type="interactions" value="712"/>
</dbReference>
<evidence type="ECO:0000256" key="5">
    <source>
        <dbReference type="ARBA" id="ARBA00023242"/>
    </source>
</evidence>
<dbReference type="InterPro" id="IPR001680">
    <property type="entry name" value="WD40_rpt"/>
</dbReference>
<keyword evidence="3" id="KW-0677">Repeat</keyword>
<evidence type="ECO:0000313" key="9">
    <source>
        <dbReference type="EMBL" id="PWN88353.1"/>
    </source>
</evidence>
<accession>A0A316YJU4</accession>
<reference evidence="9" key="1">
    <citation type="journal article" date="2018" name="Mol. Biol. Evol.">
        <title>Broad Genomic Sampling Reveals a Smut Pathogenic Ancestry of the Fungal Clade Ustilaginomycotina.</title>
        <authorList>
            <person name="Kijpornyongpan T."/>
            <person name="Mondo S.J."/>
            <person name="Barry K."/>
            <person name="Sandor L."/>
            <person name="Lee J."/>
            <person name="Lipzen A."/>
            <person name="Pangilinan J."/>
            <person name="LaButti K."/>
            <person name="Hainaut M."/>
            <person name="Henrissat B."/>
            <person name="Grigoriev I.V."/>
            <person name="Spatafora J.W."/>
            <person name="Aime M.C."/>
        </authorList>
    </citation>
    <scope>NUCLEOTIDE SEQUENCE [LARGE SCALE GENOMIC DNA]</scope>
    <source>
        <strain evidence="9">MCA 4198</strain>
    </source>
</reference>
<dbReference type="Gene3D" id="2.130.10.10">
    <property type="entry name" value="YVTN repeat-like/Quinoprotein amine dehydrogenase"/>
    <property type="match status" value="1"/>
</dbReference>
<keyword evidence="2 6" id="KW-0853">WD repeat</keyword>
<keyword evidence="5" id="KW-0539">Nucleus</keyword>
<feature type="domain" description="Histone-binding protein RBBP4-like N-terminal" evidence="7">
    <location>
        <begin position="14"/>
        <end position="84"/>
    </location>
</feature>
<organism evidence="9 10">
    <name type="scientific">Acaromyces ingoldii</name>
    <dbReference type="NCBI Taxonomy" id="215250"/>
    <lineage>
        <taxon>Eukaryota</taxon>
        <taxon>Fungi</taxon>
        <taxon>Dikarya</taxon>
        <taxon>Basidiomycota</taxon>
        <taxon>Ustilaginomycotina</taxon>
        <taxon>Exobasidiomycetes</taxon>
        <taxon>Exobasidiales</taxon>
        <taxon>Cryptobasidiaceae</taxon>
        <taxon>Acaromyces</taxon>
    </lineage>
</organism>
<dbReference type="AlphaFoldDB" id="A0A316YJU4"/>
<feature type="repeat" description="WD" evidence="6">
    <location>
        <begin position="269"/>
        <end position="311"/>
    </location>
</feature>
<dbReference type="GO" id="GO:0005634">
    <property type="term" value="C:nucleus"/>
    <property type="evidence" value="ECO:0007669"/>
    <property type="project" value="UniProtKB-SubCell"/>
</dbReference>
<dbReference type="GeneID" id="37044294"/>
<evidence type="ECO:0000256" key="4">
    <source>
        <dbReference type="ARBA" id="ARBA00022853"/>
    </source>
</evidence>
<keyword evidence="4" id="KW-0156">Chromatin regulator</keyword>
<sequence>MEEEDVNAVKISNEEYKIWKKNSPFLYDLVVTNALEWPTLTVQWFPDRERPAGKNYEQHRLLLGTHTSGQDQNYLQIAHVQLPTTAEGEEAELDTTKYDEDKGEIGTYGGFTPKVTIHQKINHDGEVNRARYCPQNPDLIATRTVLGPTYIFDRTKHSLQPSPDGKCKPDIILAGQEKEGYGLSWNPLKQGHILASSDDETVCYWDISAYKKGETTMDPVTTYHGHSSVVEDVAWHNLKETLFASVGDDRSMLVWDTRDKGSSPKQRVENAHASEINAVLFSPANEHIICTGSSDKTLGLWDLRNLKTKLHSLEAHTDEVLQLAWSPHNETIVASAAADRRVMMWDLSRIGEEQTPEDAEDGPPELLFVHGGHTARTTDISWSPHAEWHMATAAEDNVLQVFKPSATALGDDGGDVPEGELE</sequence>
<dbReference type="Proteomes" id="UP000245768">
    <property type="component" value="Unassembled WGS sequence"/>
</dbReference>
<feature type="domain" description="EIPR1-like beta-propeller" evidence="8">
    <location>
        <begin position="184"/>
        <end position="301"/>
    </location>
</feature>
<keyword evidence="10" id="KW-1185">Reference proteome</keyword>
<evidence type="ECO:0000259" key="7">
    <source>
        <dbReference type="Pfam" id="PF12265"/>
    </source>
</evidence>
<dbReference type="InterPro" id="IPR022052">
    <property type="entry name" value="Histone-bd_RBBP4-like_N"/>
</dbReference>
<dbReference type="Pfam" id="PF00400">
    <property type="entry name" value="WD40"/>
    <property type="match status" value="2"/>
</dbReference>
<dbReference type="PROSITE" id="PS50082">
    <property type="entry name" value="WD_REPEATS_2"/>
    <property type="match status" value="3"/>
</dbReference>
<dbReference type="PROSITE" id="PS50294">
    <property type="entry name" value="WD_REPEATS_REGION"/>
    <property type="match status" value="3"/>
</dbReference>
<dbReference type="PANTHER" id="PTHR22850">
    <property type="entry name" value="WD40 REPEAT FAMILY"/>
    <property type="match status" value="1"/>
</dbReference>
<dbReference type="SUPFAM" id="SSF50978">
    <property type="entry name" value="WD40 repeat-like"/>
    <property type="match status" value="1"/>
</dbReference>
<dbReference type="Pfam" id="PF12265">
    <property type="entry name" value="CAF1C_H4-bd"/>
    <property type="match status" value="1"/>
</dbReference>
<evidence type="ECO:0000259" key="8">
    <source>
        <dbReference type="Pfam" id="PF23609"/>
    </source>
</evidence>
<dbReference type="InterPro" id="IPR050459">
    <property type="entry name" value="WD_repeat_RBAP46/RBAP48/MSI1"/>
</dbReference>
<dbReference type="InterPro" id="IPR019775">
    <property type="entry name" value="WD40_repeat_CS"/>
</dbReference>
<evidence type="ECO:0000313" key="10">
    <source>
        <dbReference type="Proteomes" id="UP000245768"/>
    </source>
</evidence>
<dbReference type="InParanoid" id="A0A316YJU4"/>